<proteinExistence type="predicted"/>
<evidence type="ECO:0000256" key="1">
    <source>
        <dbReference type="SAM" id="MobiDB-lite"/>
    </source>
</evidence>
<reference evidence="2 3" key="1">
    <citation type="submission" date="2018-09" db="EMBL/GenBank/DDBJ databases">
        <authorList>
            <person name="Ulbrich M.C."/>
            <person name="Stoner T.H."/>
            <person name="Garlena R.A."/>
            <person name="Russell D.A."/>
            <person name="Pope W.H."/>
            <person name="Jacobs-Sera D."/>
            <person name="Hatfull G.F."/>
        </authorList>
    </citation>
    <scope>NUCLEOTIDE SEQUENCE [LARGE SCALE GENOMIC DNA]</scope>
</reference>
<feature type="region of interest" description="Disordered" evidence="1">
    <location>
        <begin position="27"/>
        <end position="51"/>
    </location>
</feature>
<keyword evidence="3" id="KW-1185">Reference proteome</keyword>
<sequence length="67" mass="7455">MSRSVRLDYDTLRTREQARPMTTIYDARNKPINLPDGPEPADRPPTKPALVPAVPEVTTLNQGGQQI</sequence>
<dbReference type="GeneID" id="55006687"/>
<dbReference type="Proteomes" id="UP000270965">
    <property type="component" value="Segment"/>
</dbReference>
<dbReference type="EMBL" id="MH834611">
    <property type="protein sequence ID" value="AYN57839.1"/>
    <property type="molecule type" value="Genomic_DNA"/>
</dbReference>
<evidence type="ECO:0000313" key="3">
    <source>
        <dbReference type="Proteomes" id="UP000270965"/>
    </source>
</evidence>
<organism evidence="2 3">
    <name type="scientific">Arthrobacter phage Eileen</name>
    <dbReference type="NCBI Taxonomy" id="2419956"/>
    <lineage>
        <taxon>Viruses</taxon>
        <taxon>Duplodnaviria</taxon>
        <taxon>Heunggongvirae</taxon>
        <taxon>Uroviricota</taxon>
        <taxon>Caudoviricetes</taxon>
        <taxon>Bridgettevirus</taxon>
        <taxon>Bridgettevirus eileen</taxon>
    </lineage>
</organism>
<accession>A0A3G2KFT0</accession>
<dbReference type="KEGG" id="vg:55006687"/>
<dbReference type="RefSeq" id="YP_009815466.1">
    <property type="nucleotide sequence ID" value="NC_048094.1"/>
</dbReference>
<evidence type="ECO:0000313" key="2">
    <source>
        <dbReference type="EMBL" id="AYN57839.1"/>
    </source>
</evidence>
<name>A0A3G2KFT0_9CAUD</name>
<protein>
    <submittedName>
        <fullName evidence="2">Uncharacterized protein</fullName>
    </submittedName>
</protein>
<gene>
    <name evidence="2" type="primary">51</name>
    <name evidence="2" type="ORF">PBI_EILEEN_51</name>
</gene>